<evidence type="ECO:0000256" key="3">
    <source>
        <dbReference type="ARBA" id="ARBA00023242"/>
    </source>
</evidence>
<keyword evidence="5" id="KW-1185">Reference proteome</keyword>
<dbReference type="PRINTS" id="PR02028">
    <property type="entry name" value="CMYCBINDINGP"/>
</dbReference>
<dbReference type="AlphaFoldDB" id="A0A2S2R682"/>
<reference evidence="6" key="2">
    <citation type="submission" date="2025-04" db="UniProtKB">
        <authorList>
            <consortium name="RefSeq"/>
        </authorList>
    </citation>
    <scope>IDENTIFICATION</scope>
    <source>
        <tissue evidence="6">Whole body</tissue>
    </source>
</reference>
<proteinExistence type="inferred from homology"/>
<dbReference type="InterPro" id="IPR026060">
    <property type="entry name" value="AMY1"/>
</dbReference>
<reference evidence="4" key="1">
    <citation type="submission" date="2018-04" db="EMBL/GenBank/DDBJ databases">
        <title>Transcriptome assembly of Sipha flava.</title>
        <authorList>
            <person name="Scully E.D."/>
            <person name="Geib S.M."/>
            <person name="Palmer N.A."/>
            <person name="Koch K."/>
            <person name="Bradshaw J."/>
            <person name="Heng-Moss T."/>
            <person name="Sarath G."/>
        </authorList>
    </citation>
    <scope>NUCLEOTIDE SEQUENCE</scope>
</reference>
<comment type="subcellular location">
    <subcellularLocation>
        <location evidence="1">Nucleus</location>
    </subcellularLocation>
</comment>
<dbReference type="Proteomes" id="UP000694846">
    <property type="component" value="Unplaced"/>
</dbReference>
<dbReference type="PANTHER" id="PTHR13168">
    <property type="entry name" value="ASSOCIATE OF C-MYC AMY-1"/>
    <property type="match status" value="1"/>
</dbReference>
<accession>A0A2S2R682</accession>
<organism evidence="4">
    <name type="scientific">Sipha flava</name>
    <name type="common">yellow sugarcane aphid</name>
    <dbReference type="NCBI Taxonomy" id="143950"/>
    <lineage>
        <taxon>Eukaryota</taxon>
        <taxon>Metazoa</taxon>
        <taxon>Ecdysozoa</taxon>
        <taxon>Arthropoda</taxon>
        <taxon>Hexapoda</taxon>
        <taxon>Insecta</taxon>
        <taxon>Pterygota</taxon>
        <taxon>Neoptera</taxon>
        <taxon>Paraneoptera</taxon>
        <taxon>Hemiptera</taxon>
        <taxon>Sternorrhyncha</taxon>
        <taxon>Aphidomorpha</taxon>
        <taxon>Aphidoidea</taxon>
        <taxon>Aphididae</taxon>
        <taxon>Sipha</taxon>
    </lineage>
</organism>
<dbReference type="GO" id="GO:0005634">
    <property type="term" value="C:nucleus"/>
    <property type="evidence" value="ECO:0007669"/>
    <property type="project" value="UniProtKB-SubCell"/>
</dbReference>
<evidence type="ECO:0000313" key="4">
    <source>
        <dbReference type="EMBL" id="MBY85536.1"/>
    </source>
</evidence>
<comment type="similarity">
    <text evidence="2">Belongs to the AMY1 family.</text>
</comment>
<dbReference type="GO" id="GO:0003713">
    <property type="term" value="F:transcription coactivator activity"/>
    <property type="evidence" value="ECO:0007669"/>
    <property type="project" value="InterPro"/>
</dbReference>
<dbReference type="PANTHER" id="PTHR13168:SF0">
    <property type="entry name" value="C-MYC-BINDING PROTEIN"/>
    <property type="match status" value="1"/>
</dbReference>
<evidence type="ECO:0000256" key="2">
    <source>
        <dbReference type="ARBA" id="ARBA00009389"/>
    </source>
</evidence>
<gene>
    <name evidence="4" type="primary">MYCBP_0</name>
    <name evidence="6" type="synonym">LOC112683061</name>
    <name evidence="4" type="ORF">g.34026</name>
</gene>
<evidence type="ECO:0000313" key="5">
    <source>
        <dbReference type="Proteomes" id="UP000694846"/>
    </source>
</evidence>
<dbReference type="RefSeq" id="XP_025409706.1">
    <property type="nucleotide sequence ID" value="XM_025553921.1"/>
</dbReference>
<sequence length="116" mass="13789">MEIVVNINIYTSKLSINLFKMATKEAIDKHEDFKKYLYKSGLFEALTKVLINLYELEIKSINPLDYIRTHMTQIIHEKDELKILKSKHYDLITQIQIIQKENTDLVNSIKELENYK</sequence>
<dbReference type="OrthoDB" id="524165at2759"/>
<protein>
    <submittedName>
        <fullName evidence="4 6">c-Myc-binding protein</fullName>
    </submittedName>
</protein>
<dbReference type="EMBL" id="GGMS01016333">
    <property type="protein sequence ID" value="MBY85536.1"/>
    <property type="molecule type" value="Transcribed_RNA"/>
</dbReference>
<keyword evidence="3" id="KW-0539">Nucleus</keyword>
<evidence type="ECO:0000256" key="1">
    <source>
        <dbReference type="ARBA" id="ARBA00004123"/>
    </source>
</evidence>
<evidence type="ECO:0000313" key="6">
    <source>
        <dbReference type="RefSeq" id="XP_025409706.1"/>
    </source>
</evidence>
<name>A0A2S2R682_9HEMI</name>